<dbReference type="InterPro" id="IPR012340">
    <property type="entry name" value="NA-bd_OB-fold"/>
</dbReference>
<dbReference type="OrthoDB" id="1750540at2759"/>
<dbReference type="Proteomes" id="UP000230069">
    <property type="component" value="Unassembled WGS sequence"/>
</dbReference>
<dbReference type="Pfam" id="PF02721">
    <property type="entry name" value="DUF223"/>
    <property type="match status" value="1"/>
</dbReference>
<protein>
    <recommendedName>
        <fullName evidence="1">Replication protein A 70 kDa DNA-binding subunit B/D first OB fold domain-containing protein</fullName>
    </recommendedName>
</protein>
<gene>
    <name evidence="2" type="ORF">AQUCO_08000005v1</name>
</gene>
<dbReference type="InterPro" id="IPR003871">
    <property type="entry name" value="RFA1B/D_OB_1st"/>
</dbReference>
<evidence type="ECO:0000259" key="1">
    <source>
        <dbReference type="Pfam" id="PF02721"/>
    </source>
</evidence>
<keyword evidence="3" id="KW-1185">Reference proteome</keyword>
<organism evidence="2 3">
    <name type="scientific">Aquilegia coerulea</name>
    <name type="common">Rocky mountain columbine</name>
    <dbReference type="NCBI Taxonomy" id="218851"/>
    <lineage>
        <taxon>Eukaryota</taxon>
        <taxon>Viridiplantae</taxon>
        <taxon>Streptophyta</taxon>
        <taxon>Embryophyta</taxon>
        <taxon>Tracheophyta</taxon>
        <taxon>Spermatophyta</taxon>
        <taxon>Magnoliopsida</taxon>
        <taxon>Ranunculales</taxon>
        <taxon>Ranunculaceae</taxon>
        <taxon>Thalictroideae</taxon>
        <taxon>Aquilegia</taxon>
    </lineage>
</organism>
<dbReference type="InParanoid" id="A0A2G5C7S1"/>
<name>A0A2G5C7S1_AQUCA</name>
<evidence type="ECO:0000313" key="3">
    <source>
        <dbReference type="Proteomes" id="UP000230069"/>
    </source>
</evidence>
<dbReference type="AlphaFoldDB" id="A0A2G5C7S1"/>
<dbReference type="EMBL" id="KZ305097">
    <property type="protein sequence ID" value="PIA27329.1"/>
    <property type="molecule type" value="Genomic_DNA"/>
</dbReference>
<reference evidence="2 3" key="1">
    <citation type="submission" date="2017-09" db="EMBL/GenBank/DDBJ databases">
        <title>WGS assembly of Aquilegia coerulea Goldsmith.</title>
        <authorList>
            <person name="Hodges S."/>
            <person name="Kramer E."/>
            <person name="Nordborg M."/>
            <person name="Tomkins J."/>
            <person name="Borevitz J."/>
            <person name="Derieg N."/>
            <person name="Yan J."/>
            <person name="Mihaltcheva S."/>
            <person name="Hayes R.D."/>
            <person name="Rokhsar D."/>
        </authorList>
    </citation>
    <scope>NUCLEOTIDE SEQUENCE [LARGE SCALE GENOMIC DNA]</scope>
    <source>
        <strain evidence="3">cv. Goldsmith</strain>
    </source>
</reference>
<accession>A0A2G5C7S1</accession>
<sequence>MAEQNIKLSECKDKNSSWKVIVRVLEIWKDKDESNNQTTDMNMIIIDEDGTKMHTKINQKDIPTLEPKFQESKIYTIWRFSCW</sequence>
<dbReference type="SUPFAM" id="SSF50249">
    <property type="entry name" value="Nucleic acid-binding proteins"/>
    <property type="match status" value="1"/>
</dbReference>
<evidence type="ECO:0000313" key="2">
    <source>
        <dbReference type="EMBL" id="PIA27329.1"/>
    </source>
</evidence>
<proteinExistence type="predicted"/>
<feature type="domain" description="Replication protein A 70 kDa DNA-binding subunit B/D first OB fold" evidence="1">
    <location>
        <begin position="7"/>
        <end position="81"/>
    </location>
</feature>
<dbReference type="Gene3D" id="2.40.50.140">
    <property type="entry name" value="Nucleic acid-binding proteins"/>
    <property type="match status" value="1"/>
</dbReference>